<dbReference type="InterPro" id="IPR029032">
    <property type="entry name" value="AhpD-like"/>
</dbReference>
<dbReference type="EMBL" id="CP003876">
    <property type="protein sequence ID" value="AFU02623.1"/>
    <property type="molecule type" value="Genomic_DNA"/>
</dbReference>
<dbReference type="KEGG" id="nbr:O3I_023340"/>
<dbReference type="HOGENOM" id="CLU_070025_2_1_11"/>
<dbReference type="Gene3D" id="1.20.1290.10">
    <property type="entry name" value="AhpD-like"/>
    <property type="match status" value="1"/>
</dbReference>
<proteinExistence type="predicted"/>
<dbReference type="Proteomes" id="UP000006304">
    <property type="component" value="Chromosome"/>
</dbReference>
<dbReference type="GO" id="GO:0051920">
    <property type="term" value="F:peroxiredoxin activity"/>
    <property type="evidence" value="ECO:0007669"/>
    <property type="project" value="InterPro"/>
</dbReference>
<dbReference type="SUPFAM" id="SSF69118">
    <property type="entry name" value="AhpD-like"/>
    <property type="match status" value="1"/>
</dbReference>
<keyword evidence="3" id="KW-1185">Reference proteome</keyword>
<gene>
    <name evidence="2" type="ORF">O3I_023340</name>
</gene>
<evidence type="ECO:0000313" key="2">
    <source>
        <dbReference type="EMBL" id="AFU02623.1"/>
    </source>
</evidence>
<dbReference type="AlphaFoldDB" id="K0ES36"/>
<evidence type="ECO:0000259" key="1">
    <source>
        <dbReference type="Pfam" id="PF02627"/>
    </source>
</evidence>
<organism evidence="2 3">
    <name type="scientific">Nocardia brasiliensis (strain ATCC 700358 / HUJEG-1)</name>
    <dbReference type="NCBI Taxonomy" id="1133849"/>
    <lineage>
        <taxon>Bacteria</taxon>
        <taxon>Bacillati</taxon>
        <taxon>Actinomycetota</taxon>
        <taxon>Actinomycetes</taxon>
        <taxon>Mycobacteriales</taxon>
        <taxon>Nocardiaceae</taxon>
        <taxon>Nocardia</taxon>
    </lineage>
</organism>
<dbReference type="STRING" id="1133849.O3I_023340"/>
<feature type="domain" description="Carboxymuconolactone decarboxylase-like" evidence="1">
    <location>
        <begin position="43"/>
        <end position="122"/>
    </location>
</feature>
<dbReference type="PANTHER" id="PTHR33570:SF10">
    <property type="entry name" value="GAMMA-CARBOXYMUCONOLACTONE DECARBOXYLASE"/>
    <property type="match status" value="1"/>
</dbReference>
<sequence length="138" mass="15030">MLDPVSAPEETTRDRLERGREILARICGTSGEEVLSALNEVSPALGHQIAAWAYGDIYSRPALDPRSRQLVTLGILAALGGCERELTVHAKAALTAGITPEELRETALHSAVYCGFPRAMEFMFTIKKVLAEHELSVK</sequence>
<dbReference type="InterPro" id="IPR003779">
    <property type="entry name" value="CMD-like"/>
</dbReference>
<dbReference type="InterPro" id="IPR052512">
    <property type="entry name" value="4CMD/NDH-1_regulator"/>
</dbReference>
<name>K0ES36_NOCB7</name>
<dbReference type="PANTHER" id="PTHR33570">
    <property type="entry name" value="4-CARBOXYMUCONOLACTONE DECARBOXYLASE FAMILY PROTEIN"/>
    <property type="match status" value="1"/>
</dbReference>
<protein>
    <submittedName>
        <fullName evidence="2">Carboxymuconolactone decarboxylase</fullName>
    </submittedName>
</protein>
<dbReference type="Pfam" id="PF02627">
    <property type="entry name" value="CMD"/>
    <property type="match status" value="1"/>
</dbReference>
<dbReference type="RefSeq" id="WP_014985478.1">
    <property type="nucleotide sequence ID" value="NC_018681.1"/>
</dbReference>
<reference evidence="2 3" key="1">
    <citation type="journal article" date="2012" name="J. Bacteriol.">
        <title>Complete genome sequence of Nocardia brasiliensis HUJEG-1.</title>
        <authorList>
            <person name="Vera-Cabrera L."/>
            <person name="Ortiz-Lopez R."/>
            <person name="Elizondo-Gonzalez R."/>
            <person name="Perez-Maya A.A."/>
            <person name="Ocampo-Candiani J."/>
        </authorList>
    </citation>
    <scope>NUCLEOTIDE SEQUENCE [LARGE SCALE GENOMIC DNA]</scope>
    <source>
        <strain evidence="3">ATCC 700358</strain>
    </source>
</reference>
<dbReference type="eggNOG" id="COG0599">
    <property type="taxonomic scope" value="Bacteria"/>
</dbReference>
<evidence type="ECO:0000313" key="3">
    <source>
        <dbReference type="Proteomes" id="UP000006304"/>
    </source>
</evidence>
<accession>K0ES36</accession>